<name>A0A195EF87_9HYME</name>
<sequence length="315" mass="34436">MSDTVSPIKYFLSGGFGGVCTVIAGHPLDTIKVRLQTMPVPGPNALPLYTGTWDCAKKTITKEGIRGLYKGMGAPLSGVAPIFAISFFGYSVGKKLQQRVPDEKLTPLQLFYAGAFSGIFTTIIMAPGERIKCLLQIQHADAKPKYSGPLDCAKQLYREGGIRSIYKGTCATLLRGIIHTFPLMQRQVGILLDLTDIPASGMYFLTYEYIKERFTPEDGKLSLLATITAGGFAGIANWLVGMPPDILKSRLQTAPEGTYKQGIREVFVKLMKNEGPMALYKGVVPVMLRAFPANAACFMGFEICMKFLNWIAPNL</sequence>
<dbReference type="InterPro" id="IPR018108">
    <property type="entry name" value="MCP_transmembrane"/>
</dbReference>
<feature type="repeat" description="Solcar" evidence="9">
    <location>
        <begin position="5"/>
        <end position="96"/>
    </location>
</feature>
<feature type="transmembrane region" description="Helical" evidence="11">
    <location>
        <begin position="67"/>
        <end position="90"/>
    </location>
</feature>
<evidence type="ECO:0000256" key="6">
    <source>
        <dbReference type="ARBA" id="ARBA00022989"/>
    </source>
</evidence>
<dbReference type="EMBL" id="KQ978983">
    <property type="protein sequence ID" value="KYN26821.1"/>
    <property type="molecule type" value="Genomic_DNA"/>
</dbReference>
<feature type="repeat" description="Solcar" evidence="9">
    <location>
        <begin position="221"/>
        <end position="307"/>
    </location>
</feature>
<dbReference type="SUPFAM" id="SSF103506">
    <property type="entry name" value="Mitochondrial carrier"/>
    <property type="match status" value="1"/>
</dbReference>
<dbReference type="GO" id="GO:0031966">
    <property type="term" value="C:mitochondrial membrane"/>
    <property type="evidence" value="ECO:0007669"/>
    <property type="project" value="UniProtKB-SubCell"/>
</dbReference>
<comment type="subcellular location">
    <subcellularLocation>
        <location evidence="1">Mitochondrion membrane</location>
        <topology evidence="1">Multi-pass membrane protein</topology>
    </subcellularLocation>
</comment>
<evidence type="ECO:0000256" key="3">
    <source>
        <dbReference type="ARBA" id="ARBA00022448"/>
    </source>
</evidence>
<evidence type="ECO:0000256" key="7">
    <source>
        <dbReference type="ARBA" id="ARBA00023128"/>
    </source>
</evidence>
<dbReference type="GO" id="GO:0015227">
    <property type="term" value="F:O-acyl-L-carnitine transmembrane transporter activity"/>
    <property type="evidence" value="ECO:0007669"/>
    <property type="project" value="TreeGrafter"/>
</dbReference>
<organism evidence="12 13">
    <name type="scientific">Trachymyrmex cornetzi</name>
    <dbReference type="NCBI Taxonomy" id="471704"/>
    <lineage>
        <taxon>Eukaryota</taxon>
        <taxon>Metazoa</taxon>
        <taxon>Ecdysozoa</taxon>
        <taxon>Arthropoda</taxon>
        <taxon>Hexapoda</taxon>
        <taxon>Insecta</taxon>
        <taxon>Pterygota</taxon>
        <taxon>Neoptera</taxon>
        <taxon>Endopterygota</taxon>
        <taxon>Hymenoptera</taxon>
        <taxon>Apocrita</taxon>
        <taxon>Aculeata</taxon>
        <taxon>Formicoidea</taxon>
        <taxon>Formicidae</taxon>
        <taxon>Myrmicinae</taxon>
        <taxon>Trachymyrmex</taxon>
    </lineage>
</organism>
<evidence type="ECO:0000256" key="1">
    <source>
        <dbReference type="ARBA" id="ARBA00004225"/>
    </source>
</evidence>
<dbReference type="Pfam" id="PF00153">
    <property type="entry name" value="Mito_carr"/>
    <property type="match status" value="3"/>
</dbReference>
<accession>A0A195EF87</accession>
<evidence type="ECO:0000313" key="13">
    <source>
        <dbReference type="Proteomes" id="UP000078492"/>
    </source>
</evidence>
<dbReference type="PROSITE" id="PS50920">
    <property type="entry name" value="SOLCAR"/>
    <property type="match status" value="3"/>
</dbReference>
<dbReference type="STRING" id="471704.A0A195EF87"/>
<feature type="repeat" description="Solcar" evidence="9">
    <location>
        <begin position="105"/>
        <end position="197"/>
    </location>
</feature>
<protein>
    <submittedName>
        <fullName evidence="12">Congested-like trachea protein</fullName>
    </submittedName>
</protein>
<dbReference type="AlphaFoldDB" id="A0A195EF87"/>
<feature type="transmembrane region" description="Helical" evidence="11">
    <location>
        <begin position="110"/>
        <end position="128"/>
    </location>
</feature>
<keyword evidence="7" id="KW-0496">Mitochondrion</keyword>
<evidence type="ECO:0000256" key="8">
    <source>
        <dbReference type="ARBA" id="ARBA00023136"/>
    </source>
</evidence>
<reference evidence="12 13" key="1">
    <citation type="submission" date="2015-09" db="EMBL/GenBank/DDBJ databases">
        <title>Trachymyrmex cornetzi WGS genome.</title>
        <authorList>
            <person name="Nygaard S."/>
            <person name="Hu H."/>
            <person name="Boomsma J."/>
            <person name="Zhang G."/>
        </authorList>
    </citation>
    <scope>NUCLEOTIDE SEQUENCE [LARGE SCALE GENOMIC DNA]</scope>
    <source>
        <strain evidence="12">Tcor2-1</strain>
        <tissue evidence="12">Whole body</tissue>
    </source>
</reference>
<gene>
    <name evidence="12" type="ORF">ALC57_03862</name>
</gene>
<feature type="transmembrane region" description="Helical" evidence="11">
    <location>
        <begin position="221"/>
        <end position="240"/>
    </location>
</feature>
<keyword evidence="6 11" id="KW-1133">Transmembrane helix</keyword>
<keyword evidence="5" id="KW-0677">Repeat</keyword>
<evidence type="ECO:0000256" key="2">
    <source>
        <dbReference type="ARBA" id="ARBA00006375"/>
    </source>
</evidence>
<dbReference type="InterPro" id="IPR050567">
    <property type="entry name" value="Mitochondrial_Carrier"/>
</dbReference>
<evidence type="ECO:0000313" key="12">
    <source>
        <dbReference type="EMBL" id="KYN26821.1"/>
    </source>
</evidence>
<keyword evidence="13" id="KW-1185">Reference proteome</keyword>
<evidence type="ECO:0000256" key="5">
    <source>
        <dbReference type="ARBA" id="ARBA00022737"/>
    </source>
</evidence>
<dbReference type="GO" id="GO:0006839">
    <property type="term" value="P:mitochondrial transport"/>
    <property type="evidence" value="ECO:0007669"/>
    <property type="project" value="TreeGrafter"/>
</dbReference>
<proteinExistence type="inferred from homology"/>
<dbReference type="Proteomes" id="UP000078492">
    <property type="component" value="Unassembled WGS sequence"/>
</dbReference>
<evidence type="ECO:0000256" key="11">
    <source>
        <dbReference type="SAM" id="Phobius"/>
    </source>
</evidence>
<evidence type="ECO:0000256" key="4">
    <source>
        <dbReference type="ARBA" id="ARBA00022692"/>
    </source>
</evidence>
<dbReference type="PANTHER" id="PTHR45624:SF4">
    <property type="entry name" value="CONGESTED-LIKE TRACHEA PROTEIN-RELATED"/>
    <property type="match status" value="1"/>
</dbReference>
<evidence type="ECO:0000256" key="10">
    <source>
        <dbReference type="RuleBase" id="RU000488"/>
    </source>
</evidence>
<dbReference type="PANTHER" id="PTHR45624">
    <property type="entry name" value="MITOCHONDRIAL BASIC AMINO ACIDS TRANSPORTER-RELATED"/>
    <property type="match status" value="1"/>
</dbReference>
<dbReference type="Gene3D" id="1.50.40.10">
    <property type="entry name" value="Mitochondrial carrier domain"/>
    <property type="match status" value="2"/>
</dbReference>
<evidence type="ECO:0000256" key="9">
    <source>
        <dbReference type="PROSITE-ProRule" id="PRU00282"/>
    </source>
</evidence>
<dbReference type="InterPro" id="IPR023395">
    <property type="entry name" value="MCP_dom_sf"/>
</dbReference>
<keyword evidence="3 10" id="KW-0813">Transport</keyword>
<dbReference type="GO" id="GO:1902603">
    <property type="term" value="P:carnitine transmembrane transport"/>
    <property type="evidence" value="ECO:0007669"/>
    <property type="project" value="TreeGrafter"/>
</dbReference>
<keyword evidence="8 9" id="KW-0472">Membrane</keyword>
<comment type="similarity">
    <text evidence="2 10">Belongs to the mitochondrial carrier (TC 2.A.29) family.</text>
</comment>
<keyword evidence="4 9" id="KW-0812">Transmembrane</keyword>